<dbReference type="Pfam" id="PF04343">
    <property type="entry name" value="DUF488"/>
    <property type="match status" value="1"/>
</dbReference>
<dbReference type="OrthoDB" id="9789109at2"/>
<comment type="caution">
    <text evidence="1">The sequence shown here is derived from an EMBL/GenBank/DDBJ whole genome shotgun (WGS) entry which is preliminary data.</text>
</comment>
<dbReference type="Proteomes" id="UP000230000">
    <property type="component" value="Unassembled WGS sequence"/>
</dbReference>
<dbReference type="InterPro" id="IPR014519">
    <property type="entry name" value="UCP024492"/>
</dbReference>
<evidence type="ECO:0000313" key="2">
    <source>
        <dbReference type="Proteomes" id="UP000230000"/>
    </source>
</evidence>
<accession>A0A2M9CX21</accession>
<evidence type="ECO:0000313" key="1">
    <source>
        <dbReference type="EMBL" id="PJJ76358.1"/>
    </source>
</evidence>
<sequence>MALQKENDKPDPLRVFTIGHSVHPIDEFIALLKNHNIQLLVDIRSFPGSRFVPWFNAEALAESLSAAGIGYYLLTELGGRRKVRKDSVNTGWRHPAFRGFADYMQTEAFARGLAELMMLSRRQRVCIMCAEAVPWRCHRMLVADALVTKGIEVWHIHPDGTLHTHQLTPFAQIRDGKLVYPSETHSEGSS</sequence>
<name>A0A2M9CX21_9BACT</name>
<protein>
    <submittedName>
        <fullName evidence="1">Uncharacterized protein DUF488</fullName>
    </submittedName>
</protein>
<proteinExistence type="predicted"/>
<dbReference type="PANTHER" id="PTHR39337:SF1">
    <property type="entry name" value="BLR5642 PROTEIN"/>
    <property type="match status" value="1"/>
</dbReference>
<dbReference type="PIRSF" id="PIRSF024492">
    <property type="entry name" value="UCP024492"/>
    <property type="match status" value="1"/>
</dbReference>
<dbReference type="RefSeq" id="WP_100314854.1">
    <property type="nucleotide sequence ID" value="NZ_PGFG01000001.1"/>
</dbReference>
<dbReference type="InterPro" id="IPR007438">
    <property type="entry name" value="DUF488"/>
</dbReference>
<gene>
    <name evidence="1" type="ORF">BXY57_1971</name>
</gene>
<dbReference type="AlphaFoldDB" id="A0A2M9CX21"/>
<dbReference type="EMBL" id="PGFG01000001">
    <property type="protein sequence ID" value="PJJ76358.1"/>
    <property type="molecule type" value="Genomic_DNA"/>
</dbReference>
<reference evidence="1 2" key="1">
    <citation type="submission" date="2017-11" db="EMBL/GenBank/DDBJ databases">
        <title>Genomic Encyclopedia of Archaeal and Bacterial Type Strains, Phase II (KMG-II): From Individual Species to Whole Genera.</title>
        <authorList>
            <person name="Goeker M."/>
        </authorList>
    </citation>
    <scope>NUCLEOTIDE SEQUENCE [LARGE SCALE GENOMIC DNA]</scope>
    <source>
        <strain evidence="1 2">DSM 27268</strain>
    </source>
</reference>
<organism evidence="1 2">
    <name type="scientific">Thermoflavifilum aggregans</name>
    <dbReference type="NCBI Taxonomy" id="454188"/>
    <lineage>
        <taxon>Bacteria</taxon>
        <taxon>Pseudomonadati</taxon>
        <taxon>Bacteroidota</taxon>
        <taxon>Chitinophagia</taxon>
        <taxon>Chitinophagales</taxon>
        <taxon>Chitinophagaceae</taxon>
        <taxon>Thermoflavifilum</taxon>
    </lineage>
</organism>
<keyword evidence="2" id="KW-1185">Reference proteome</keyword>
<dbReference type="PANTHER" id="PTHR39337">
    <property type="entry name" value="BLR5642 PROTEIN"/>
    <property type="match status" value="1"/>
</dbReference>